<protein>
    <submittedName>
        <fullName evidence="1">Uncharacterized protein</fullName>
    </submittedName>
</protein>
<evidence type="ECO:0000313" key="2">
    <source>
        <dbReference type="Proteomes" id="UP001497522"/>
    </source>
</evidence>
<accession>A0ABP1B0F9</accession>
<proteinExistence type="predicted"/>
<keyword evidence="2" id="KW-1185">Reference proteome</keyword>
<sequence length="115" mass="12635">MLTGSWNLVYGTVDTDCFQTDNYESDSAGNCLCGQSACSVPGQEMEGVIPVTSRAAKEQKEKIDLSRRQYLAATIAAPELPSEELLTLVGELWKQLEAFLIRPSLMSAIFVKKQC</sequence>
<dbReference type="EMBL" id="OZ023719">
    <property type="protein sequence ID" value="CAK9868315.1"/>
    <property type="molecule type" value="Genomic_DNA"/>
</dbReference>
<organism evidence="1 2">
    <name type="scientific">Sphagnum jensenii</name>
    <dbReference type="NCBI Taxonomy" id="128206"/>
    <lineage>
        <taxon>Eukaryota</taxon>
        <taxon>Viridiplantae</taxon>
        <taxon>Streptophyta</taxon>
        <taxon>Embryophyta</taxon>
        <taxon>Bryophyta</taxon>
        <taxon>Sphagnophytina</taxon>
        <taxon>Sphagnopsida</taxon>
        <taxon>Sphagnales</taxon>
        <taxon>Sphagnaceae</taxon>
        <taxon>Sphagnum</taxon>
    </lineage>
</organism>
<name>A0ABP1B0F9_9BRYO</name>
<gene>
    <name evidence="1" type="ORF">CSSPJE1EN2_LOCUS11276</name>
</gene>
<reference evidence="1" key="1">
    <citation type="submission" date="2024-03" db="EMBL/GenBank/DDBJ databases">
        <authorList>
            <consortium name="ELIXIR-Norway"/>
            <consortium name="Elixir Norway"/>
        </authorList>
    </citation>
    <scope>NUCLEOTIDE SEQUENCE</scope>
</reference>
<evidence type="ECO:0000313" key="1">
    <source>
        <dbReference type="EMBL" id="CAK9868315.1"/>
    </source>
</evidence>
<dbReference type="Proteomes" id="UP001497522">
    <property type="component" value="Chromosome 18"/>
</dbReference>